<name>A0ABR7L5V7_9PSEU</name>
<dbReference type="Proteomes" id="UP000734823">
    <property type="component" value="Unassembled WGS sequence"/>
</dbReference>
<dbReference type="RefSeq" id="WP_187220683.1">
    <property type="nucleotide sequence ID" value="NZ_JABVED010000006.1"/>
</dbReference>
<accession>A0ABR7L5V7</accession>
<organism evidence="2 3">
    <name type="scientific">Actinokineospora xionganensis</name>
    <dbReference type="NCBI Taxonomy" id="2684470"/>
    <lineage>
        <taxon>Bacteria</taxon>
        <taxon>Bacillati</taxon>
        <taxon>Actinomycetota</taxon>
        <taxon>Actinomycetes</taxon>
        <taxon>Pseudonocardiales</taxon>
        <taxon>Pseudonocardiaceae</taxon>
        <taxon>Actinokineospora</taxon>
    </lineage>
</organism>
<evidence type="ECO:0000313" key="2">
    <source>
        <dbReference type="EMBL" id="MBC6447972.1"/>
    </source>
</evidence>
<proteinExistence type="predicted"/>
<evidence type="ECO:0000313" key="3">
    <source>
        <dbReference type="Proteomes" id="UP000734823"/>
    </source>
</evidence>
<sequence>MHAPRCGAQAAPGHYLIEHQFDTILLTEEGCRRFDGEKEKQTKFLSGELLIPWKAAVRAAFDEKTNEQVACEFGVSEQFAQMRMAGARVFARNALARQRRGYSPTWQRCTRGL</sequence>
<keyword evidence="3" id="KW-1185">Reference proteome</keyword>
<dbReference type="InterPro" id="IPR010359">
    <property type="entry name" value="IrrE_HExxH"/>
</dbReference>
<dbReference type="EMBL" id="JABVED010000006">
    <property type="protein sequence ID" value="MBC6447972.1"/>
    <property type="molecule type" value="Genomic_DNA"/>
</dbReference>
<feature type="domain" description="IrrE N-terminal-like" evidence="1">
    <location>
        <begin position="13"/>
        <end position="84"/>
    </location>
</feature>
<reference evidence="2 3" key="1">
    <citation type="submission" date="2020-06" db="EMBL/GenBank/DDBJ databases">
        <title>Actinokineospora xiongansis sp. nov., isolated from soil of Baiyangdian.</title>
        <authorList>
            <person name="Zhang X."/>
        </authorList>
    </citation>
    <scope>NUCLEOTIDE SEQUENCE [LARGE SCALE GENOMIC DNA]</scope>
    <source>
        <strain evidence="2 3">HBU206404</strain>
    </source>
</reference>
<protein>
    <submittedName>
        <fullName evidence="2">ImmA/IrrE family metallo-endopeptidase</fullName>
    </submittedName>
</protein>
<evidence type="ECO:0000259" key="1">
    <source>
        <dbReference type="Pfam" id="PF06114"/>
    </source>
</evidence>
<dbReference type="Pfam" id="PF06114">
    <property type="entry name" value="Peptidase_M78"/>
    <property type="match status" value="1"/>
</dbReference>
<comment type="caution">
    <text evidence="2">The sequence shown here is derived from an EMBL/GenBank/DDBJ whole genome shotgun (WGS) entry which is preliminary data.</text>
</comment>
<gene>
    <name evidence="2" type="ORF">GPZ80_12415</name>
</gene>